<reference evidence="1 2" key="1">
    <citation type="submission" date="2018-05" db="EMBL/GenBank/DDBJ databases">
        <title>Genomic Encyclopedia of Type Strains, Phase III (KMG-III): the genomes of soil and plant-associated and newly described type strains.</title>
        <authorList>
            <person name="Whitman W."/>
        </authorList>
    </citation>
    <scope>NUCLEOTIDE SEQUENCE [LARGE SCALE GENOMIC DNA]</scope>
    <source>
        <strain evidence="1 2">CECT 5696</strain>
    </source>
</reference>
<organism evidence="1 2">
    <name type="scientific">Paenibacillus cellulosilyticus</name>
    <dbReference type="NCBI Taxonomy" id="375489"/>
    <lineage>
        <taxon>Bacteria</taxon>
        <taxon>Bacillati</taxon>
        <taxon>Bacillota</taxon>
        <taxon>Bacilli</taxon>
        <taxon>Bacillales</taxon>
        <taxon>Paenibacillaceae</taxon>
        <taxon>Paenibacillus</taxon>
    </lineage>
</organism>
<keyword evidence="2" id="KW-1185">Reference proteome</keyword>
<proteinExistence type="predicted"/>
<dbReference type="EMBL" id="QGTQ01000001">
    <property type="protein sequence ID" value="PWW08693.1"/>
    <property type="molecule type" value="Genomic_DNA"/>
</dbReference>
<dbReference type="Pfam" id="PF11144">
    <property type="entry name" value="DUF2920"/>
    <property type="match status" value="1"/>
</dbReference>
<name>A0A2V2Z088_9BACL</name>
<dbReference type="OrthoDB" id="2448563at2"/>
<dbReference type="AlphaFoldDB" id="A0A2V2Z088"/>
<evidence type="ECO:0008006" key="3">
    <source>
        <dbReference type="Google" id="ProtNLM"/>
    </source>
</evidence>
<accession>A0A2V2Z088</accession>
<dbReference type="Gene3D" id="3.40.50.1820">
    <property type="entry name" value="alpha/beta hydrolase"/>
    <property type="match status" value="1"/>
</dbReference>
<comment type="caution">
    <text evidence="1">The sequence shown here is derived from an EMBL/GenBank/DDBJ whole genome shotgun (WGS) entry which is preliminary data.</text>
</comment>
<sequence>MAKSYTVNISAHRNVYNNNLRTMNLYFSEPEQGVNKETGLLLFIAGYGGHANSNVYKKMRDVFADQYNLVCIQCDYFGWEFMQHEELEESIDNFNDMTTMQALDNLTAVTMVIEILKDNNLDFNGRRIIAYGHSHGAYLTYLCNRLSPGLFSSIIDNSSYNYPMYLHYGREISGGSTLSYLAGKTVLFPELYDLVRLYDGFDNRAQILSWHGENDDMAPIEDKERLCAVTKGMKLERVRQEHIRPDGAFTSTRHGLNADFLKMFDLAFSALVDMPEPYTLDDISIQVGRIGLHFSYNSGLIRLDLSNDGTLLGLLSHSIQDDLASAIDKAMKYGSVSQHPEEQRAIAGILVQLERVKEAFRLV</sequence>
<dbReference type="SUPFAM" id="SSF53474">
    <property type="entry name" value="alpha/beta-Hydrolases"/>
    <property type="match status" value="1"/>
</dbReference>
<protein>
    <recommendedName>
        <fullName evidence="3">DUF2920 family protein</fullName>
    </recommendedName>
</protein>
<dbReference type="Proteomes" id="UP000246635">
    <property type="component" value="Unassembled WGS sequence"/>
</dbReference>
<dbReference type="RefSeq" id="WP_110042207.1">
    <property type="nucleotide sequence ID" value="NZ_CP054613.1"/>
</dbReference>
<gene>
    <name evidence="1" type="ORF">DFQ01_101419</name>
</gene>
<evidence type="ECO:0000313" key="2">
    <source>
        <dbReference type="Proteomes" id="UP000246635"/>
    </source>
</evidence>
<dbReference type="InterPro" id="IPR022605">
    <property type="entry name" value="DUF2920"/>
</dbReference>
<evidence type="ECO:0000313" key="1">
    <source>
        <dbReference type="EMBL" id="PWW08693.1"/>
    </source>
</evidence>
<dbReference type="InterPro" id="IPR029058">
    <property type="entry name" value="AB_hydrolase_fold"/>
</dbReference>